<feature type="compositionally biased region" description="Basic and acidic residues" evidence="1">
    <location>
        <begin position="406"/>
        <end position="422"/>
    </location>
</feature>
<dbReference type="Gene3D" id="3.30.160.60">
    <property type="entry name" value="Classic Zinc Finger"/>
    <property type="match status" value="1"/>
</dbReference>
<feature type="region of interest" description="Disordered" evidence="1">
    <location>
        <begin position="344"/>
        <end position="498"/>
    </location>
</feature>
<gene>
    <name evidence="2" type="ORF">CASFOL_018744</name>
</gene>
<feature type="region of interest" description="Disordered" evidence="1">
    <location>
        <begin position="958"/>
        <end position="978"/>
    </location>
</feature>
<feature type="compositionally biased region" description="Polar residues" evidence="1">
    <location>
        <begin position="302"/>
        <end position="312"/>
    </location>
</feature>
<protein>
    <submittedName>
        <fullName evidence="2">Uncharacterized protein</fullName>
    </submittedName>
</protein>
<reference evidence="3" key="1">
    <citation type="journal article" date="2024" name="IScience">
        <title>Strigolactones Initiate the Formation of Haustorium-like Structures in Castilleja.</title>
        <authorList>
            <person name="Buerger M."/>
            <person name="Peterson D."/>
            <person name="Chory J."/>
        </authorList>
    </citation>
    <scope>NUCLEOTIDE SEQUENCE [LARGE SCALE GENOMIC DNA]</scope>
</reference>
<dbReference type="PANTHER" id="PTHR35767">
    <property type="entry name" value="HAPLESS PROTEIN"/>
    <property type="match status" value="1"/>
</dbReference>
<feature type="region of interest" description="Disordered" evidence="1">
    <location>
        <begin position="293"/>
        <end position="319"/>
    </location>
</feature>
<organism evidence="2 3">
    <name type="scientific">Castilleja foliolosa</name>
    <dbReference type="NCBI Taxonomy" id="1961234"/>
    <lineage>
        <taxon>Eukaryota</taxon>
        <taxon>Viridiplantae</taxon>
        <taxon>Streptophyta</taxon>
        <taxon>Embryophyta</taxon>
        <taxon>Tracheophyta</taxon>
        <taxon>Spermatophyta</taxon>
        <taxon>Magnoliopsida</taxon>
        <taxon>eudicotyledons</taxon>
        <taxon>Gunneridae</taxon>
        <taxon>Pentapetalae</taxon>
        <taxon>asterids</taxon>
        <taxon>lamiids</taxon>
        <taxon>Lamiales</taxon>
        <taxon>Orobanchaceae</taxon>
        <taxon>Pedicularideae</taxon>
        <taxon>Castillejinae</taxon>
        <taxon>Castilleja</taxon>
    </lineage>
</organism>
<sequence>MLSTANPPPDPSSDEISKLKSGYSINSDEKDINNLEVDLLQSGLDDISQTLPKFSIRGYVYKTRDKDIKTNWPFSRKSLKLCLNNGIKDVLPPFETIESVRNPFSANLSGPSDHILPVSSKNASQTKVDLDSDKLKSNSHEKDKQYYPSDVNPVPFRIKSPSTKPEITARAANKVKTNISTQNPAKKCRLIVKVGNNNISEELSDAAMASKVCPVCKTFTSSSNTTLNAHIDQCLSGESTSVKWTENPKVIKHRIKPRKTRLMVDIYETALPCTLEDLDRRNGTNWASNFGFQAQENDKNTNDTNVNHSVSNGEDKKEESAVYIDSNGTKLRILSKLGDLKFNSNGEEDDCGPRKLVKRDKESKIVPSKKMKLLKRQPYEQRRSPRPGSCPKINDAQKIKFSNQETVKDDVAQPLKARDRQTKHINNVPGTIKPWVSSKRTYHKNPNRITRNSRTKTQSSPLDDIPLSATESDHTTNESESNTSSSSDDEYIPEQQRQKPCLTNKACSYFSDDHDNNKNDYKRLSNSNFNRPRENVSIVNVDRPFISSRGKKLPTLTKNNLLSIRRELFSESKKCLGRRKCLSGFKKSAIRLWNNYPVEKQDEIDETRVEKESRVLKIRKKTWDTASPSESNRHGSQQNNINSFTGHVMRAGPFSSAKVVENISDEMVHEEEPLVAFSDDFAAEVNVSDVEGHYFVDVDPIPIPGPPGSFLPSPGRMGSEELQGNSSLTSCRLHSSEDERELIIDRIDSSDSTVSGVSNSMSARSDPLLTFRASGPNVNLKTNEVTVKPVFPEPPSPSTPNPVLRLMGKDLLVVNKEENPSTQFGPGFVSTANGFPNRSSCADDFIKFSRDPRLFYDDRFPNRMPFDFSFNFTTSPQFPAPHHQSPNYCHGYADRPAFAPVSSNCGGKRKEIIMIDDSPKKEPTLGYKQHVNPFFDYQTRCYPYAPVPNGNSVIWNRDPLEGPSLQRRDSLNAPSQLTGHHERSSFYFSNGFPLPSNFS</sequence>
<feature type="compositionally biased region" description="Basic residues" evidence="1">
    <location>
        <begin position="440"/>
        <end position="454"/>
    </location>
</feature>
<accession>A0ABD3D7M7</accession>
<name>A0ABD3D7M7_9LAMI</name>
<dbReference type="AlphaFoldDB" id="A0ABD3D7M7"/>
<dbReference type="EMBL" id="JAVIJP010000025">
    <property type="protein sequence ID" value="KAL3637576.1"/>
    <property type="molecule type" value="Genomic_DNA"/>
</dbReference>
<dbReference type="PANTHER" id="PTHR35767:SF1">
    <property type="entry name" value="HAPLESS PROTEIN"/>
    <property type="match status" value="1"/>
</dbReference>
<evidence type="ECO:0000313" key="3">
    <source>
        <dbReference type="Proteomes" id="UP001632038"/>
    </source>
</evidence>
<evidence type="ECO:0000313" key="2">
    <source>
        <dbReference type="EMBL" id="KAL3637576.1"/>
    </source>
</evidence>
<feature type="region of interest" description="Disordered" evidence="1">
    <location>
        <begin position="111"/>
        <end position="161"/>
    </location>
</feature>
<proteinExistence type="predicted"/>
<keyword evidence="3" id="KW-1185">Reference proteome</keyword>
<feature type="compositionally biased region" description="Basic and acidic residues" evidence="1">
    <location>
        <begin position="128"/>
        <end position="145"/>
    </location>
</feature>
<evidence type="ECO:0000256" key="1">
    <source>
        <dbReference type="SAM" id="MobiDB-lite"/>
    </source>
</evidence>
<dbReference type="Proteomes" id="UP001632038">
    <property type="component" value="Unassembled WGS sequence"/>
</dbReference>
<comment type="caution">
    <text evidence="2">The sequence shown here is derived from an EMBL/GenBank/DDBJ whole genome shotgun (WGS) entry which is preliminary data.</text>
</comment>